<name>A0A0F9VFL4_9ZZZZ</name>
<organism evidence="2">
    <name type="scientific">marine sediment metagenome</name>
    <dbReference type="NCBI Taxonomy" id="412755"/>
    <lineage>
        <taxon>unclassified sequences</taxon>
        <taxon>metagenomes</taxon>
        <taxon>ecological metagenomes</taxon>
    </lineage>
</organism>
<dbReference type="EMBL" id="LAZR01000051">
    <property type="protein sequence ID" value="KKN98582.1"/>
    <property type="molecule type" value="Genomic_DNA"/>
</dbReference>
<reference evidence="2" key="1">
    <citation type="journal article" date="2015" name="Nature">
        <title>Complex archaea that bridge the gap between prokaryotes and eukaryotes.</title>
        <authorList>
            <person name="Spang A."/>
            <person name="Saw J.H."/>
            <person name="Jorgensen S.L."/>
            <person name="Zaremba-Niedzwiedzka K."/>
            <person name="Martijn J."/>
            <person name="Lind A.E."/>
            <person name="van Eijk R."/>
            <person name="Schleper C."/>
            <person name="Guy L."/>
            <person name="Ettema T.J."/>
        </authorList>
    </citation>
    <scope>NUCLEOTIDE SEQUENCE</scope>
</reference>
<accession>A0A0F9VFL4</accession>
<comment type="caution">
    <text evidence="2">The sequence shown here is derived from an EMBL/GenBank/DDBJ whole genome shotgun (WGS) entry which is preliminary data.</text>
</comment>
<sequence length="119" mass="12637">MKKISSQKASALLKEAASTMRTLSAENVELRAKLTDHESVDRLSKLASSMVSRGLAGTHEDAVDALKESLDKGSSIDVLEQSVELRPEFTPLGQISSFSKEASSAGAEEPDALTAFLVS</sequence>
<protein>
    <submittedName>
        <fullName evidence="2">Uncharacterized protein</fullName>
    </submittedName>
</protein>
<gene>
    <name evidence="2" type="ORF">LCGC14_0146940</name>
</gene>
<feature type="region of interest" description="Disordered" evidence="1">
    <location>
        <begin position="99"/>
        <end position="119"/>
    </location>
</feature>
<proteinExistence type="predicted"/>
<dbReference type="AlphaFoldDB" id="A0A0F9VFL4"/>
<evidence type="ECO:0000256" key="1">
    <source>
        <dbReference type="SAM" id="MobiDB-lite"/>
    </source>
</evidence>
<evidence type="ECO:0000313" key="2">
    <source>
        <dbReference type="EMBL" id="KKN98582.1"/>
    </source>
</evidence>